<dbReference type="InterPro" id="IPR029032">
    <property type="entry name" value="AhpD-like"/>
</dbReference>
<dbReference type="GO" id="GO:0051920">
    <property type="term" value="F:peroxiredoxin activity"/>
    <property type="evidence" value="ECO:0007669"/>
    <property type="project" value="InterPro"/>
</dbReference>
<dbReference type="EMBL" id="FTMD01000002">
    <property type="protein sequence ID" value="SIQ05218.1"/>
    <property type="molecule type" value="Genomic_DNA"/>
</dbReference>
<dbReference type="SUPFAM" id="SSF69118">
    <property type="entry name" value="AhpD-like"/>
    <property type="match status" value="1"/>
</dbReference>
<proteinExistence type="predicted"/>
<keyword evidence="3" id="KW-1185">Reference proteome</keyword>
<keyword evidence="2" id="KW-0575">Peroxidase</keyword>
<keyword evidence="2" id="KW-0560">Oxidoreductase</keyword>
<dbReference type="RefSeq" id="WP_076600635.1">
    <property type="nucleotide sequence ID" value="NZ_FTMD01000002.1"/>
</dbReference>
<name>A0A1N6PLF3_9RHOO</name>
<dbReference type="OrthoDB" id="9808310at2"/>
<evidence type="ECO:0000259" key="1">
    <source>
        <dbReference type="Pfam" id="PF02627"/>
    </source>
</evidence>
<evidence type="ECO:0000313" key="3">
    <source>
        <dbReference type="Proteomes" id="UP000186819"/>
    </source>
</evidence>
<evidence type="ECO:0000313" key="2">
    <source>
        <dbReference type="EMBL" id="SIQ05218.1"/>
    </source>
</evidence>
<sequence length="129" mass="14165">MATVSYVSEDDATGLVREVYEDIRKTFGMPFVPNLFKVMAHNPAYLQASWQRVKTIMGPGLLDRKTKEMIAVAVSATNGCDYCVRAHTGALRAMGSTDGELVELMAVVDLFSGFNKMLEGLQVDNDLGR</sequence>
<dbReference type="AlphaFoldDB" id="A0A1N6PLF3"/>
<gene>
    <name evidence="2" type="ORF">SAMN05421829_102103</name>
</gene>
<dbReference type="Gene3D" id="1.20.1290.10">
    <property type="entry name" value="AhpD-like"/>
    <property type="match status" value="1"/>
</dbReference>
<dbReference type="InterPro" id="IPR004675">
    <property type="entry name" value="AhpD_core"/>
</dbReference>
<dbReference type="STRING" id="34027.SAMN05421829_102103"/>
<feature type="domain" description="Carboxymuconolactone decarboxylase-like" evidence="1">
    <location>
        <begin position="47"/>
        <end position="123"/>
    </location>
</feature>
<accession>A0A1N6PLF3</accession>
<dbReference type="PANTHER" id="PTHR35446">
    <property type="entry name" value="SI:CH211-175M2.5"/>
    <property type="match status" value="1"/>
</dbReference>
<organism evidence="2 3">
    <name type="scientific">Aromatoleum tolulyticum</name>
    <dbReference type="NCBI Taxonomy" id="34027"/>
    <lineage>
        <taxon>Bacteria</taxon>
        <taxon>Pseudomonadati</taxon>
        <taxon>Pseudomonadota</taxon>
        <taxon>Betaproteobacteria</taxon>
        <taxon>Rhodocyclales</taxon>
        <taxon>Rhodocyclaceae</taxon>
        <taxon>Aromatoleum</taxon>
    </lineage>
</organism>
<dbReference type="Pfam" id="PF02627">
    <property type="entry name" value="CMD"/>
    <property type="match status" value="1"/>
</dbReference>
<dbReference type="NCBIfam" id="TIGR00778">
    <property type="entry name" value="ahpD_dom"/>
    <property type="match status" value="1"/>
</dbReference>
<dbReference type="Proteomes" id="UP000186819">
    <property type="component" value="Unassembled WGS sequence"/>
</dbReference>
<dbReference type="PANTHER" id="PTHR35446:SF2">
    <property type="entry name" value="CARBOXYMUCONOLACTONE DECARBOXYLASE-LIKE DOMAIN-CONTAINING PROTEIN"/>
    <property type="match status" value="1"/>
</dbReference>
<dbReference type="InterPro" id="IPR003779">
    <property type="entry name" value="CMD-like"/>
</dbReference>
<reference evidence="3" key="1">
    <citation type="submission" date="2017-01" db="EMBL/GenBank/DDBJ databases">
        <authorList>
            <person name="Varghese N."/>
            <person name="Submissions S."/>
        </authorList>
    </citation>
    <scope>NUCLEOTIDE SEQUENCE [LARGE SCALE GENOMIC DNA]</scope>
    <source>
        <strain evidence="3">ATCC 51758</strain>
    </source>
</reference>
<protein>
    <submittedName>
        <fullName evidence="2">Uncharacterized peroxidase-related enzyme</fullName>
    </submittedName>
</protein>